<dbReference type="HOGENOM" id="CLU_116597_0_0_4"/>
<dbReference type="EMBL" id="CR555306">
    <property type="protein sequence ID" value="CAI07667.1"/>
    <property type="molecule type" value="Genomic_DNA"/>
</dbReference>
<dbReference type="GO" id="GO:0005829">
    <property type="term" value="C:cytosol"/>
    <property type="evidence" value="ECO:0007669"/>
    <property type="project" value="TreeGrafter"/>
</dbReference>
<feature type="region of interest" description="Disordered" evidence="5">
    <location>
        <begin position="1"/>
        <end position="66"/>
    </location>
</feature>
<dbReference type="Pfam" id="PF04352">
    <property type="entry name" value="ProQ"/>
    <property type="match status" value="1"/>
</dbReference>
<organism evidence="7 8">
    <name type="scientific">Aromatoleum aromaticum (strain DSM 19018 / LMG 30748 / EbN1)</name>
    <name type="common">Azoarcus sp. (strain EbN1)</name>
    <dbReference type="NCBI Taxonomy" id="76114"/>
    <lineage>
        <taxon>Bacteria</taxon>
        <taxon>Pseudomonadati</taxon>
        <taxon>Pseudomonadota</taxon>
        <taxon>Betaproteobacteria</taxon>
        <taxon>Rhodocyclales</taxon>
        <taxon>Rhodocyclaceae</taxon>
        <taxon>Aromatoleum</taxon>
    </lineage>
</organism>
<dbReference type="PANTHER" id="PTHR38106">
    <property type="entry name" value="RNA CHAPERONE PROQ"/>
    <property type="match status" value="1"/>
</dbReference>
<evidence type="ECO:0000313" key="7">
    <source>
        <dbReference type="EMBL" id="CAI07667.1"/>
    </source>
</evidence>
<name>Q5P4U5_AROAE</name>
<evidence type="ECO:0000313" key="8">
    <source>
        <dbReference type="Proteomes" id="UP000006552"/>
    </source>
</evidence>
<dbReference type="STRING" id="76114.ebA2747"/>
<dbReference type="SMART" id="SM00945">
    <property type="entry name" value="ProQ"/>
    <property type="match status" value="1"/>
</dbReference>
<dbReference type="eggNOG" id="COG3109">
    <property type="taxonomic scope" value="Bacteria"/>
</dbReference>
<keyword evidence="4" id="KW-0175">Coiled coil</keyword>
<accession>Q5P4U5</accession>
<reference evidence="7 8" key="1">
    <citation type="journal article" date="2005" name="Arch. Microbiol.">
        <title>The genome sequence of an anaerobic aromatic-degrading denitrifying bacterium, strain EbN1.</title>
        <authorList>
            <person name="Rabus R."/>
            <person name="Kube M."/>
            <person name="Heider J."/>
            <person name="Beck A."/>
            <person name="Heitmann K."/>
            <person name="Widdel F."/>
            <person name="Reinhardt R."/>
        </authorList>
    </citation>
    <scope>NUCLEOTIDE SEQUENCE [LARGE SCALE GENOMIC DNA]</scope>
    <source>
        <strain evidence="7 8">EbN1</strain>
    </source>
</reference>
<dbReference type="SUPFAM" id="SSF48657">
    <property type="entry name" value="FinO-like"/>
    <property type="match status" value="1"/>
</dbReference>
<dbReference type="GO" id="GO:0034057">
    <property type="term" value="F:RNA strand-exchange activity"/>
    <property type="evidence" value="ECO:0007669"/>
    <property type="project" value="InterPro"/>
</dbReference>
<dbReference type="KEGG" id="eba:ebA2747"/>
<dbReference type="InterPro" id="IPR036442">
    <property type="entry name" value="ProQ/FinO_sf"/>
</dbReference>
<dbReference type="GO" id="GO:0010608">
    <property type="term" value="P:post-transcriptional regulation of gene expression"/>
    <property type="evidence" value="ECO:0007669"/>
    <property type="project" value="InterPro"/>
</dbReference>
<protein>
    <submittedName>
        <fullName evidence="7">Predicted ProQ activator of osmoprotectant transporter ProP</fullName>
    </submittedName>
</protein>
<keyword evidence="1" id="KW-0963">Cytoplasm</keyword>
<evidence type="ECO:0000256" key="3">
    <source>
        <dbReference type="ARBA" id="ARBA00023186"/>
    </source>
</evidence>
<dbReference type="InterPro" id="IPR023529">
    <property type="entry name" value="ProQ"/>
</dbReference>
<feature type="coiled-coil region" evidence="4">
    <location>
        <begin position="154"/>
        <end position="194"/>
    </location>
</feature>
<sequence>MRAPVRSRSISVPAMTTETRSEAQLDEQAPEAEAQTPEAEAQTAEAQTAEATAAEATAKAQPAAKRPHLDARGLLLKLQEASPTFRDVRPLALRIDKAIAARFPELDRKVIRSAMRLHTASTRYLKVMEKATARFDLDGKPEGEVTEEQRAHAKQTLKERFAEAAKRKKDALEAEKAKRAAEEAERRKAEKLQQLVGKFAKKG</sequence>
<feature type="compositionally biased region" description="Polar residues" evidence="5">
    <location>
        <begin position="8"/>
        <end position="18"/>
    </location>
</feature>
<proteinExistence type="predicted"/>
<evidence type="ECO:0000256" key="5">
    <source>
        <dbReference type="SAM" id="MobiDB-lite"/>
    </source>
</evidence>
<keyword evidence="2" id="KW-0694">RNA-binding</keyword>
<dbReference type="AlphaFoldDB" id="Q5P4U5"/>
<gene>
    <name evidence="7" type="primary">proQ</name>
    <name evidence="7" type="ORF">ebA2747</name>
</gene>
<dbReference type="GO" id="GO:0033592">
    <property type="term" value="F:RNA strand annealing activity"/>
    <property type="evidence" value="ECO:0007669"/>
    <property type="project" value="InterPro"/>
</dbReference>
<dbReference type="InterPro" id="IPR016103">
    <property type="entry name" value="ProQ/FinO"/>
</dbReference>
<feature type="domain" description="ProQ/FinO" evidence="6">
    <location>
        <begin position="66"/>
        <end position="173"/>
    </location>
</feature>
<dbReference type="PANTHER" id="PTHR38106:SF1">
    <property type="entry name" value="RNA CHAPERONE PROQ"/>
    <property type="match status" value="1"/>
</dbReference>
<evidence type="ECO:0000259" key="6">
    <source>
        <dbReference type="SMART" id="SM00945"/>
    </source>
</evidence>
<evidence type="ECO:0000256" key="1">
    <source>
        <dbReference type="ARBA" id="ARBA00022490"/>
    </source>
</evidence>
<evidence type="ECO:0000256" key="2">
    <source>
        <dbReference type="ARBA" id="ARBA00022884"/>
    </source>
</evidence>
<feature type="compositionally biased region" description="Low complexity" evidence="5">
    <location>
        <begin position="31"/>
        <end position="64"/>
    </location>
</feature>
<keyword evidence="8" id="KW-1185">Reference proteome</keyword>
<evidence type="ECO:0000256" key="4">
    <source>
        <dbReference type="SAM" id="Coils"/>
    </source>
</evidence>
<dbReference type="Proteomes" id="UP000006552">
    <property type="component" value="Chromosome"/>
</dbReference>
<keyword evidence="3" id="KW-0143">Chaperone</keyword>
<dbReference type="Gene3D" id="1.10.1710.10">
    <property type="entry name" value="ProQ/FinO domain"/>
    <property type="match status" value="1"/>
</dbReference>